<dbReference type="AlphaFoldDB" id="A0A0C9WTJ3"/>
<accession>A0A0C9WTJ3</accession>
<evidence type="ECO:0000313" key="2">
    <source>
        <dbReference type="EMBL" id="KIJ91603.1"/>
    </source>
</evidence>
<protein>
    <submittedName>
        <fullName evidence="2">Uncharacterized protein</fullName>
    </submittedName>
</protein>
<dbReference type="EMBL" id="KN838987">
    <property type="protein sequence ID" value="KIJ91603.1"/>
    <property type="molecule type" value="Genomic_DNA"/>
</dbReference>
<organism evidence="2 3">
    <name type="scientific">Laccaria amethystina LaAM-08-1</name>
    <dbReference type="NCBI Taxonomy" id="1095629"/>
    <lineage>
        <taxon>Eukaryota</taxon>
        <taxon>Fungi</taxon>
        <taxon>Dikarya</taxon>
        <taxon>Basidiomycota</taxon>
        <taxon>Agaricomycotina</taxon>
        <taxon>Agaricomycetes</taxon>
        <taxon>Agaricomycetidae</taxon>
        <taxon>Agaricales</taxon>
        <taxon>Agaricineae</taxon>
        <taxon>Hydnangiaceae</taxon>
        <taxon>Laccaria</taxon>
    </lineage>
</organism>
<name>A0A0C9WTJ3_9AGAR</name>
<proteinExistence type="predicted"/>
<sequence>MPSTRSTIPTTRSSHLCHSPPTLTSRKRVNTPPAPIDNDTATQRPKPKRAGKVMVMGCHVAVSDVVTKRMMWHEGQMTTTNDVTA</sequence>
<reference evidence="3" key="2">
    <citation type="submission" date="2015-01" db="EMBL/GenBank/DDBJ databases">
        <title>Evolutionary Origins and Diversification of the Mycorrhizal Mutualists.</title>
        <authorList>
            <consortium name="DOE Joint Genome Institute"/>
            <consortium name="Mycorrhizal Genomics Consortium"/>
            <person name="Kohler A."/>
            <person name="Kuo A."/>
            <person name="Nagy L.G."/>
            <person name="Floudas D."/>
            <person name="Copeland A."/>
            <person name="Barry K.W."/>
            <person name="Cichocki N."/>
            <person name="Veneault-Fourrey C."/>
            <person name="LaButti K."/>
            <person name="Lindquist E.A."/>
            <person name="Lipzen A."/>
            <person name="Lundell T."/>
            <person name="Morin E."/>
            <person name="Murat C."/>
            <person name="Riley R."/>
            <person name="Ohm R."/>
            <person name="Sun H."/>
            <person name="Tunlid A."/>
            <person name="Henrissat B."/>
            <person name="Grigoriev I.V."/>
            <person name="Hibbett D.S."/>
            <person name="Martin F."/>
        </authorList>
    </citation>
    <scope>NUCLEOTIDE SEQUENCE [LARGE SCALE GENOMIC DNA]</scope>
    <source>
        <strain evidence="3">LaAM-08-1</strain>
    </source>
</reference>
<feature type="compositionally biased region" description="Low complexity" evidence="1">
    <location>
        <begin position="1"/>
        <end position="14"/>
    </location>
</feature>
<reference evidence="2 3" key="1">
    <citation type="submission" date="2014-04" db="EMBL/GenBank/DDBJ databases">
        <authorList>
            <consortium name="DOE Joint Genome Institute"/>
            <person name="Kuo A."/>
            <person name="Kohler A."/>
            <person name="Nagy L.G."/>
            <person name="Floudas D."/>
            <person name="Copeland A."/>
            <person name="Barry K.W."/>
            <person name="Cichocki N."/>
            <person name="Veneault-Fourrey C."/>
            <person name="LaButti K."/>
            <person name="Lindquist E.A."/>
            <person name="Lipzen A."/>
            <person name="Lundell T."/>
            <person name="Morin E."/>
            <person name="Murat C."/>
            <person name="Sun H."/>
            <person name="Tunlid A."/>
            <person name="Henrissat B."/>
            <person name="Grigoriev I.V."/>
            <person name="Hibbett D.S."/>
            <person name="Martin F."/>
            <person name="Nordberg H.P."/>
            <person name="Cantor M.N."/>
            <person name="Hua S.X."/>
        </authorList>
    </citation>
    <scope>NUCLEOTIDE SEQUENCE [LARGE SCALE GENOMIC DNA]</scope>
    <source>
        <strain evidence="2 3">LaAM-08-1</strain>
    </source>
</reference>
<evidence type="ECO:0000313" key="3">
    <source>
        <dbReference type="Proteomes" id="UP000054477"/>
    </source>
</evidence>
<evidence type="ECO:0000256" key="1">
    <source>
        <dbReference type="SAM" id="MobiDB-lite"/>
    </source>
</evidence>
<dbReference type="Proteomes" id="UP000054477">
    <property type="component" value="Unassembled WGS sequence"/>
</dbReference>
<dbReference type="HOGENOM" id="CLU_2512980_0_0_1"/>
<feature type="region of interest" description="Disordered" evidence="1">
    <location>
        <begin position="1"/>
        <end position="50"/>
    </location>
</feature>
<keyword evidence="3" id="KW-1185">Reference proteome</keyword>
<gene>
    <name evidence="2" type="ORF">K443DRAFT_14257</name>
</gene>